<protein>
    <submittedName>
        <fullName evidence="3">HTH-type transcriptional regulator AdhR</fullName>
    </submittedName>
</protein>
<dbReference type="SMART" id="SM00422">
    <property type="entry name" value="HTH_MERR"/>
    <property type="match status" value="2"/>
</dbReference>
<organism evidence="3 4">
    <name type="scientific">Tsukamurella paurometabola</name>
    <name type="common">Corynebacterium paurometabolum</name>
    <dbReference type="NCBI Taxonomy" id="2061"/>
    <lineage>
        <taxon>Bacteria</taxon>
        <taxon>Bacillati</taxon>
        <taxon>Actinomycetota</taxon>
        <taxon>Actinomycetes</taxon>
        <taxon>Mycobacteriales</taxon>
        <taxon>Tsukamurellaceae</taxon>
        <taxon>Tsukamurella</taxon>
    </lineage>
</organism>
<feature type="domain" description="HTH merR-type" evidence="2">
    <location>
        <begin position="123"/>
        <end position="192"/>
    </location>
</feature>
<evidence type="ECO:0000256" key="1">
    <source>
        <dbReference type="ARBA" id="ARBA00023125"/>
    </source>
</evidence>
<evidence type="ECO:0000259" key="2">
    <source>
        <dbReference type="PROSITE" id="PS50937"/>
    </source>
</evidence>
<dbReference type="EMBL" id="LR131273">
    <property type="protein sequence ID" value="VDR37207.1"/>
    <property type="molecule type" value="Genomic_DNA"/>
</dbReference>
<dbReference type="Pfam" id="PF00376">
    <property type="entry name" value="MerR"/>
    <property type="match status" value="1"/>
</dbReference>
<accession>A0A3P8KMP3</accession>
<keyword evidence="1" id="KW-0238">DNA-binding</keyword>
<dbReference type="PANTHER" id="PTHR30204">
    <property type="entry name" value="REDOX-CYCLING DRUG-SENSING TRANSCRIPTIONAL ACTIVATOR SOXR"/>
    <property type="match status" value="1"/>
</dbReference>
<dbReference type="InterPro" id="IPR047057">
    <property type="entry name" value="MerR_fam"/>
</dbReference>
<dbReference type="InterPro" id="IPR009061">
    <property type="entry name" value="DNA-bd_dom_put_sf"/>
</dbReference>
<dbReference type="Gene3D" id="1.10.1660.10">
    <property type="match status" value="2"/>
</dbReference>
<dbReference type="Pfam" id="PF13411">
    <property type="entry name" value="MerR_1"/>
    <property type="match status" value="1"/>
</dbReference>
<evidence type="ECO:0000313" key="4">
    <source>
        <dbReference type="Proteomes" id="UP000271626"/>
    </source>
</evidence>
<dbReference type="PROSITE" id="PS50937">
    <property type="entry name" value="HTH_MERR_2"/>
    <property type="match status" value="2"/>
</dbReference>
<sequence length="234" mass="25256">MTTNLQERLRPIDLARPHGLSAQAVRNYEEQGVLPPAARTPSGYRAYAERHRLALAAFLALVPGCGHARAGSILRAVHRGDLDAAFGLLDRAHEELAGDRDTLRRVRAALADLDDPEDDGTPGLYVGEVAHRLGVVPATLRAWERAGVVRPVRERVTGYRLYSPADVRDARTAEQLRRGGYGLERIAELTERVRAAGGVGPLRATLDGWQASLTARGRALLAGAAALDALLRAD</sequence>
<dbReference type="InterPro" id="IPR000551">
    <property type="entry name" value="MerR-type_HTH_dom"/>
</dbReference>
<dbReference type="AlphaFoldDB" id="A0A3P8KMP3"/>
<evidence type="ECO:0000313" key="3">
    <source>
        <dbReference type="EMBL" id="VDR37207.1"/>
    </source>
</evidence>
<feature type="domain" description="HTH merR-type" evidence="2">
    <location>
        <begin position="19"/>
        <end position="51"/>
    </location>
</feature>
<dbReference type="Proteomes" id="UP000271626">
    <property type="component" value="Chromosome"/>
</dbReference>
<proteinExistence type="predicted"/>
<dbReference type="PANTHER" id="PTHR30204:SF93">
    <property type="entry name" value="HTH MERR-TYPE DOMAIN-CONTAINING PROTEIN"/>
    <property type="match status" value="1"/>
</dbReference>
<dbReference type="GO" id="GO:0003700">
    <property type="term" value="F:DNA-binding transcription factor activity"/>
    <property type="evidence" value="ECO:0007669"/>
    <property type="project" value="InterPro"/>
</dbReference>
<reference evidence="3 4" key="1">
    <citation type="submission" date="2018-12" db="EMBL/GenBank/DDBJ databases">
        <authorList>
            <consortium name="Pathogen Informatics"/>
        </authorList>
    </citation>
    <scope>NUCLEOTIDE SEQUENCE [LARGE SCALE GENOMIC DNA]</scope>
    <source>
        <strain evidence="3 4">NCTC10741</strain>
    </source>
</reference>
<dbReference type="SUPFAM" id="SSF46955">
    <property type="entry name" value="Putative DNA-binding domain"/>
    <property type="match status" value="2"/>
</dbReference>
<name>A0A3P8KMP3_TSUPA</name>
<gene>
    <name evidence="3" type="primary">adhR_1</name>
    <name evidence="3" type="ORF">NCTC10741_00307</name>
</gene>
<dbReference type="GO" id="GO:0003677">
    <property type="term" value="F:DNA binding"/>
    <property type="evidence" value="ECO:0007669"/>
    <property type="project" value="UniProtKB-KW"/>
</dbReference>
<dbReference type="OrthoDB" id="3826383at2"/>
<dbReference type="RefSeq" id="WP_126194628.1">
    <property type="nucleotide sequence ID" value="NZ_CP085954.1"/>
</dbReference>